<evidence type="ECO:0000256" key="1">
    <source>
        <dbReference type="ARBA" id="ARBA00006484"/>
    </source>
</evidence>
<reference evidence="3 4" key="1">
    <citation type="journal article" date="2021" name="Int. J. Syst. Evol. Microbiol.">
        <title>Reticulibacter mediterranei gen. nov., sp. nov., within the new family Reticulibacteraceae fam. nov., and Ktedonospora formicarum gen. nov., sp. nov., Ktedonobacter robiniae sp. nov., Dictyobacter formicarum sp. nov. and Dictyobacter arantiisoli sp. nov., belonging to the class Ktedonobacteria.</title>
        <authorList>
            <person name="Yabe S."/>
            <person name="Zheng Y."/>
            <person name="Wang C.M."/>
            <person name="Sakai Y."/>
            <person name="Abe K."/>
            <person name="Yokota A."/>
            <person name="Donadio S."/>
            <person name="Cavaletti L."/>
            <person name="Monciardini P."/>
        </authorList>
    </citation>
    <scope>NUCLEOTIDE SEQUENCE [LARGE SCALE GENOMIC DNA]</scope>
    <source>
        <strain evidence="3 4">SOSP1-30</strain>
    </source>
</reference>
<dbReference type="EMBL" id="BNJG01000001">
    <property type="protein sequence ID" value="GHO52729.1"/>
    <property type="molecule type" value="Genomic_DNA"/>
</dbReference>
<dbReference type="PANTHER" id="PTHR43669:SF3">
    <property type="entry name" value="ALCOHOL DEHYDROGENASE, PUTATIVE (AFU_ORTHOLOGUE AFUA_3G03445)-RELATED"/>
    <property type="match status" value="1"/>
</dbReference>
<dbReference type="Gene3D" id="3.40.50.720">
    <property type="entry name" value="NAD(P)-binding Rossmann-like Domain"/>
    <property type="match status" value="1"/>
</dbReference>
<dbReference type="SUPFAM" id="SSF51735">
    <property type="entry name" value="NAD(P)-binding Rossmann-fold domains"/>
    <property type="match status" value="1"/>
</dbReference>
<comment type="similarity">
    <text evidence="1">Belongs to the short-chain dehydrogenases/reductases (SDR) family.</text>
</comment>
<dbReference type="Pfam" id="PF00106">
    <property type="entry name" value="adh_short"/>
    <property type="match status" value="1"/>
</dbReference>
<comment type="caution">
    <text evidence="3">The sequence shown here is derived from an EMBL/GenBank/DDBJ whole genome shotgun (WGS) entry which is preliminary data.</text>
</comment>
<sequence length="257" mass="27146">MQSEPSISRTALITGGSRGIGAAATLALAARGYNVLFNYRNKSARAEEVAASARGLGVQAEALSCDITHAEDLARLFSTLGEHFGSLDLLVLNASGGMERDLLTTNPDYPMVINRDAQVALLEGALPYMTRGGAVVFVTSHWAHLYGRVKQIPNYESVAASKYAGEQELRARLAELTARGIRLVVVTGDLIEGTITPKLLERAAPGLADGRRNSIGALPTAEEMGEIIAASAVDASLPTGHTVVIGGSLEDLLHQWV</sequence>
<evidence type="ECO:0000256" key="2">
    <source>
        <dbReference type="ARBA" id="ARBA00023002"/>
    </source>
</evidence>
<dbReference type="InterPro" id="IPR002347">
    <property type="entry name" value="SDR_fam"/>
</dbReference>
<evidence type="ECO:0000313" key="4">
    <source>
        <dbReference type="Proteomes" id="UP000654345"/>
    </source>
</evidence>
<organism evidence="3 4">
    <name type="scientific">Ktedonobacter robiniae</name>
    <dbReference type="NCBI Taxonomy" id="2778365"/>
    <lineage>
        <taxon>Bacteria</taxon>
        <taxon>Bacillati</taxon>
        <taxon>Chloroflexota</taxon>
        <taxon>Ktedonobacteria</taxon>
        <taxon>Ktedonobacterales</taxon>
        <taxon>Ktedonobacteraceae</taxon>
        <taxon>Ktedonobacter</taxon>
    </lineage>
</organism>
<dbReference type="NCBIfam" id="NF005868">
    <property type="entry name" value="PRK07806.1"/>
    <property type="match status" value="1"/>
</dbReference>
<keyword evidence="2" id="KW-0560">Oxidoreductase</keyword>
<evidence type="ECO:0000313" key="3">
    <source>
        <dbReference type="EMBL" id="GHO52729.1"/>
    </source>
</evidence>
<dbReference type="InterPro" id="IPR036291">
    <property type="entry name" value="NAD(P)-bd_dom_sf"/>
</dbReference>
<dbReference type="Proteomes" id="UP000654345">
    <property type="component" value="Unassembled WGS sequence"/>
</dbReference>
<dbReference type="RefSeq" id="WP_201369603.1">
    <property type="nucleotide sequence ID" value="NZ_BNJG01000001.1"/>
</dbReference>
<gene>
    <name evidence="3" type="ORF">KSB_12040</name>
</gene>
<keyword evidence="4" id="KW-1185">Reference proteome</keyword>
<name>A0ABQ3UJ35_9CHLR</name>
<dbReference type="PANTHER" id="PTHR43669">
    <property type="entry name" value="5-KETO-D-GLUCONATE 5-REDUCTASE"/>
    <property type="match status" value="1"/>
</dbReference>
<proteinExistence type="inferred from homology"/>
<dbReference type="PRINTS" id="PR00081">
    <property type="entry name" value="GDHRDH"/>
</dbReference>
<protein>
    <submittedName>
        <fullName evidence="3">Short chain dehydrogenase</fullName>
    </submittedName>
</protein>
<accession>A0ABQ3UJ35</accession>